<evidence type="ECO:0000256" key="2">
    <source>
        <dbReference type="ARBA" id="ARBA00022777"/>
    </source>
</evidence>
<evidence type="ECO:0000259" key="3">
    <source>
        <dbReference type="Pfam" id="PF00294"/>
    </source>
</evidence>
<evidence type="ECO:0000256" key="1">
    <source>
        <dbReference type="ARBA" id="ARBA00022679"/>
    </source>
</evidence>
<dbReference type="GO" id="GO:0016301">
    <property type="term" value="F:kinase activity"/>
    <property type="evidence" value="ECO:0007669"/>
    <property type="project" value="UniProtKB-KW"/>
</dbReference>
<dbReference type="PANTHER" id="PTHR10584:SF166">
    <property type="entry name" value="RIBOKINASE"/>
    <property type="match status" value="1"/>
</dbReference>
<dbReference type="SUPFAM" id="SSF53613">
    <property type="entry name" value="Ribokinase-like"/>
    <property type="match status" value="1"/>
</dbReference>
<dbReference type="AlphaFoldDB" id="A0A512DQV7"/>
<organism evidence="4 5">
    <name type="scientific">Skermanella aerolata</name>
    <dbReference type="NCBI Taxonomy" id="393310"/>
    <lineage>
        <taxon>Bacteria</taxon>
        <taxon>Pseudomonadati</taxon>
        <taxon>Pseudomonadota</taxon>
        <taxon>Alphaproteobacteria</taxon>
        <taxon>Rhodospirillales</taxon>
        <taxon>Azospirillaceae</taxon>
        <taxon>Skermanella</taxon>
    </lineage>
</organism>
<dbReference type="PROSITE" id="PS00583">
    <property type="entry name" value="PFKB_KINASES_1"/>
    <property type="match status" value="1"/>
</dbReference>
<dbReference type="EMBL" id="BJYZ01000013">
    <property type="protein sequence ID" value="GEO38844.1"/>
    <property type="molecule type" value="Genomic_DNA"/>
</dbReference>
<evidence type="ECO:0000313" key="4">
    <source>
        <dbReference type="EMBL" id="GEO38844.1"/>
    </source>
</evidence>
<dbReference type="Pfam" id="PF00294">
    <property type="entry name" value="PfkB"/>
    <property type="match status" value="1"/>
</dbReference>
<dbReference type="Gene3D" id="3.40.1190.20">
    <property type="match status" value="1"/>
</dbReference>
<dbReference type="PANTHER" id="PTHR10584">
    <property type="entry name" value="SUGAR KINASE"/>
    <property type="match status" value="1"/>
</dbReference>
<gene>
    <name evidence="4" type="ORF">SAE02_29920</name>
</gene>
<comment type="caution">
    <text evidence="4">The sequence shown here is derived from an EMBL/GenBank/DDBJ whole genome shotgun (WGS) entry which is preliminary data.</text>
</comment>
<sequence length="311" mass="32673">MERTVACIGAAHIDRKATAAGPIVPGSSNPVTMRVGAGGVARNVAENLARLGLSVTMVSRVGHDREGDAVLDSLGEAGIGFDLVTRSVGSPTATYTALLDKTGDLAIGLADMGIYDELTVDVLEPLLPRLEDIPVWFIDCNLPAESLRFLLRRKPKDCKIYVDCVSVAKTARLQGILGGIDTLFANADEASYLSHIPIRAPLDVCEAGYRLMCNGVGSVVITRGQEGAFVASPFDYDFFMPPPVDVNEVTGAGDALIAGVIFGRISGHDMAEAMSLGLACAAWAVETEATVNPSLSADRVIERAGLLLKTG</sequence>
<keyword evidence="5" id="KW-1185">Reference proteome</keyword>
<reference evidence="4 5" key="1">
    <citation type="submission" date="2019-07" db="EMBL/GenBank/DDBJ databases">
        <title>Whole genome shotgun sequence of Skermanella aerolata NBRC 106429.</title>
        <authorList>
            <person name="Hosoyama A."/>
            <person name="Uohara A."/>
            <person name="Ohji S."/>
            <person name="Ichikawa N."/>
        </authorList>
    </citation>
    <scope>NUCLEOTIDE SEQUENCE [LARGE SCALE GENOMIC DNA]</scope>
    <source>
        <strain evidence="4 5">NBRC 106429</strain>
    </source>
</reference>
<dbReference type="InterPro" id="IPR002173">
    <property type="entry name" value="Carboh/pur_kinase_PfkB_CS"/>
</dbReference>
<name>A0A512DQV7_9PROT</name>
<dbReference type="InterPro" id="IPR011611">
    <property type="entry name" value="PfkB_dom"/>
</dbReference>
<protein>
    <submittedName>
        <fullName evidence="4">Carbohydrate kinase</fullName>
    </submittedName>
</protein>
<keyword evidence="1" id="KW-0808">Transferase</keyword>
<feature type="domain" description="Carbohydrate kinase PfkB" evidence="3">
    <location>
        <begin position="4"/>
        <end position="293"/>
    </location>
</feature>
<evidence type="ECO:0000313" key="5">
    <source>
        <dbReference type="Proteomes" id="UP000321523"/>
    </source>
</evidence>
<proteinExistence type="predicted"/>
<dbReference type="RefSeq" id="WP_044429222.1">
    <property type="nucleotide sequence ID" value="NZ_BJYZ01000013.1"/>
</dbReference>
<dbReference type="CDD" id="cd01941">
    <property type="entry name" value="YeiC_kinase_like"/>
    <property type="match status" value="1"/>
</dbReference>
<accession>A0A512DQV7</accession>
<keyword evidence="2 4" id="KW-0418">Kinase</keyword>
<dbReference type="InterPro" id="IPR029056">
    <property type="entry name" value="Ribokinase-like"/>
</dbReference>
<dbReference type="Proteomes" id="UP000321523">
    <property type="component" value="Unassembled WGS sequence"/>
</dbReference>